<proteinExistence type="predicted"/>
<dbReference type="AlphaFoldDB" id="A0A6J4SQM0"/>
<feature type="compositionally biased region" description="Basic and acidic residues" evidence="1">
    <location>
        <begin position="133"/>
        <end position="170"/>
    </location>
</feature>
<gene>
    <name evidence="2" type="ORF">AVDCRST_MAG69-1992</name>
</gene>
<sequence length="203" mass="21917">AGGGGACRRQGDLHRELGRGLRGRQLLGGVACRGRASRAAEPGPDARRPPLPRRRRDGRGVRGLQGPHPPRAPGPLRGLRRAVRHQAQHRGRDRGLDRPHHADAGGHPLPRRAEPGRVRNGPRHPARGGVGHARRDGRTPRRTREGESGASRGAERPRPRPLRAGERDPGHGGPARSRRPPRARGARHALAAAQVRGDPVHQV</sequence>
<feature type="non-terminal residue" evidence="2">
    <location>
        <position position="203"/>
    </location>
</feature>
<name>A0A6J4SQM0_9ACTN</name>
<keyword evidence="2" id="KW-0436">Ligase</keyword>
<feature type="compositionally biased region" description="Basic and acidic residues" evidence="1">
    <location>
        <begin position="9"/>
        <end position="19"/>
    </location>
</feature>
<dbReference type="EC" id="6.3.1.2" evidence="2"/>
<feature type="compositionally biased region" description="Basic residues" evidence="1">
    <location>
        <begin position="176"/>
        <end position="187"/>
    </location>
</feature>
<evidence type="ECO:0000313" key="2">
    <source>
        <dbReference type="EMBL" id="CAA9502751.1"/>
    </source>
</evidence>
<feature type="region of interest" description="Disordered" evidence="1">
    <location>
        <begin position="1"/>
        <end position="203"/>
    </location>
</feature>
<protein>
    <submittedName>
        <fullName evidence="2">Glutamine synthetase type III, GlnN</fullName>
        <ecNumber evidence="2">6.3.1.2</ecNumber>
    </submittedName>
</protein>
<dbReference type="EMBL" id="CADCVP010000210">
    <property type="protein sequence ID" value="CAA9502751.1"/>
    <property type="molecule type" value="Genomic_DNA"/>
</dbReference>
<feature type="compositionally biased region" description="Basic residues" evidence="1">
    <location>
        <begin position="78"/>
        <end position="92"/>
    </location>
</feature>
<organism evidence="2">
    <name type="scientific">uncultured Solirubrobacteraceae bacterium</name>
    <dbReference type="NCBI Taxonomy" id="1162706"/>
    <lineage>
        <taxon>Bacteria</taxon>
        <taxon>Bacillati</taxon>
        <taxon>Actinomycetota</taxon>
        <taxon>Thermoleophilia</taxon>
        <taxon>Solirubrobacterales</taxon>
        <taxon>Solirubrobacteraceae</taxon>
        <taxon>environmental samples</taxon>
    </lineage>
</organism>
<feature type="compositionally biased region" description="Basic and acidic residues" evidence="1">
    <location>
        <begin position="93"/>
        <end position="104"/>
    </location>
</feature>
<feature type="non-terminal residue" evidence="2">
    <location>
        <position position="1"/>
    </location>
</feature>
<reference evidence="2" key="1">
    <citation type="submission" date="2020-02" db="EMBL/GenBank/DDBJ databases">
        <authorList>
            <person name="Meier V. D."/>
        </authorList>
    </citation>
    <scope>NUCLEOTIDE SEQUENCE</scope>
    <source>
        <strain evidence="2">AVDCRST_MAG69</strain>
    </source>
</reference>
<accession>A0A6J4SQM0</accession>
<dbReference type="GO" id="GO:0004356">
    <property type="term" value="F:glutamine synthetase activity"/>
    <property type="evidence" value="ECO:0007669"/>
    <property type="project" value="UniProtKB-EC"/>
</dbReference>
<evidence type="ECO:0000256" key="1">
    <source>
        <dbReference type="SAM" id="MobiDB-lite"/>
    </source>
</evidence>